<dbReference type="GO" id="GO:0046920">
    <property type="term" value="F:alpha-(1-&gt;3)-fucosyltransferase activity"/>
    <property type="evidence" value="ECO:0007669"/>
    <property type="project" value="TreeGrafter"/>
</dbReference>
<keyword evidence="2" id="KW-0328">Glycosyltransferase</keyword>
<organism evidence="5">
    <name type="scientific">viral metagenome</name>
    <dbReference type="NCBI Taxonomy" id="1070528"/>
    <lineage>
        <taxon>unclassified sequences</taxon>
        <taxon>metagenomes</taxon>
        <taxon>organismal metagenomes</taxon>
    </lineage>
</organism>
<proteinExistence type="inferred from homology"/>
<dbReference type="SUPFAM" id="SSF53756">
    <property type="entry name" value="UDP-Glycosyltransferase/glycogen phosphorylase"/>
    <property type="match status" value="1"/>
</dbReference>
<evidence type="ECO:0000259" key="4">
    <source>
        <dbReference type="Pfam" id="PF00852"/>
    </source>
</evidence>
<dbReference type="PANTHER" id="PTHR11929">
    <property type="entry name" value="ALPHA- 1,3 -FUCOSYLTRANSFERASE"/>
    <property type="match status" value="1"/>
</dbReference>
<keyword evidence="3" id="KW-0808">Transferase</keyword>
<evidence type="ECO:0000313" key="5">
    <source>
        <dbReference type="EMBL" id="QHU16116.1"/>
    </source>
</evidence>
<dbReference type="AlphaFoldDB" id="A0A6C0KG51"/>
<dbReference type="Pfam" id="PF00852">
    <property type="entry name" value="Glyco_transf_10"/>
    <property type="match status" value="1"/>
</dbReference>
<reference evidence="5" key="1">
    <citation type="journal article" date="2020" name="Nature">
        <title>Giant virus diversity and host interactions through global metagenomics.</title>
        <authorList>
            <person name="Schulz F."/>
            <person name="Roux S."/>
            <person name="Paez-Espino D."/>
            <person name="Jungbluth S."/>
            <person name="Walsh D.A."/>
            <person name="Denef V.J."/>
            <person name="McMahon K.D."/>
            <person name="Konstantinidis K.T."/>
            <person name="Eloe-Fadrosh E.A."/>
            <person name="Kyrpides N.C."/>
            <person name="Woyke T."/>
        </authorList>
    </citation>
    <scope>NUCLEOTIDE SEQUENCE</scope>
    <source>
        <strain evidence="5">GVMAG-S-3300011013-78</strain>
    </source>
</reference>
<feature type="domain" description="Fucosyltransferase C-terminal" evidence="4">
    <location>
        <begin position="144"/>
        <end position="272"/>
    </location>
</feature>
<accession>A0A6C0KG51</accession>
<dbReference type="EMBL" id="MN740876">
    <property type="protein sequence ID" value="QHU16116.1"/>
    <property type="molecule type" value="Genomic_DNA"/>
</dbReference>
<dbReference type="InterPro" id="IPR038577">
    <property type="entry name" value="GT10-like_C_sf"/>
</dbReference>
<dbReference type="Gene3D" id="3.40.50.11660">
    <property type="entry name" value="Glycosyl transferase family 10, C-terminal domain"/>
    <property type="match status" value="1"/>
</dbReference>
<dbReference type="PANTHER" id="PTHR11929:SF194">
    <property type="entry name" value="ALPHA-(1,3)-FUCOSYLTRANSFERASE 10"/>
    <property type="match status" value="1"/>
</dbReference>
<evidence type="ECO:0000256" key="3">
    <source>
        <dbReference type="ARBA" id="ARBA00022679"/>
    </source>
</evidence>
<name>A0A6C0KG51_9ZZZZ</name>
<dbReference type="InterPro" id="IPR055270">
    <property type="entry name" value="Glyco_tran_10_C"/>
</dbReference>
<protein>
    <recommendedName>
        <fullName evidence="4">Fucosyltransferase C-terminal domain-containing protein</fullName>
    </recommendedName>
</protein>
<sequence>MTELNVKLNCMFAVKEITAYHHMTYDQFISYFLPFENNKYIISNNNNCDICINGIGLDDKKYLKTGQLNILIVNENLSVGRTHYSHYNVYNRYNNNLINIYIYNDITRIVVTNRFIAIPIIYFHVYHYNRFKEYYKNKVTTTSFKNKKFALFTSQNLLNTNKIILVNELSQLGPVDYLTMYNEQVKQKSCYNSLELLNIYNKYKFIIAFENSKTDGYVTEKIFNVLFSKSIPIYDGAPNIHSYINKEVFISYGDNHIDKIKELVNDEEKYNNMLNKNKIAPNYNDENFLKLYLEYMNVFINKNKKNYRKDWNMHDLMINK</sequence>
<evidence type="ECO:0000256" key="1">
    <source>
        <dbReference type="ARBA" id="ARBA00008919"/>
    </source>
</evidence>
<dbReference type="InterPro" id="IPR001503">
    <property type="entry name" value="Glyco_trans_10"/>
</dbReference>
<evidence type="ECO:0000256" key="2">
    <source>
        <dbReference type="ARBA" id="ARBA00022676"/>
    </source>
</evidence>
<comment type="similarity">
    <text evidence="1">Belongs to the glycosyltransferase 10 family.</text>
</comment>
<dbReference type="GO" id="GO:0016020">
    <property type="term" value="C:membrane"/>
    <property type="evidence" value="ECO:0007669"/>
    <property type="project" value="InterPro"/>
</dbReference>